<dbReference type="AlphaFoldDB" id="A0A2T0RUY4"/>
<dbReference type="Pfam" id="PF25678">
    <property type="entry name" value="DUF7946"/>
    <property type="match status" value="1"/>
</dbReference>
<dbReference type="EMBL" id="PVTD01000002">
    <property type="protein sequence ID" value="PRY24957.1"/>
    <property type="molecule type" value="Genomic_DNA"/>
</dbReference>
<dbReference type="OrthoDB" id="7836660at2"/>
<evidence type="ECO:0000259" key="1">
    <source>
        <dbReference type="Pfam" id="PF25678"/>
    </source>
</evidence>
<keyword evidence="3" id="KW-1185">Reference proteome</keyword>
<comment type="caution">
    <text evidence="2">The sequence shown here is derived from an EMBL/GenBank/DDBJ whole genome shotgun (WGS) entry which is preliminary data.</text>
</comment>
<dbReference type="Proteomes" id="UP000239480">
    <property type="component" value="Unassembled WGS sequence"/>
</dbReference>
<evidence type="ECO:0000313" key="2">
    <source>
        <dbReference type="EMBL" id="PRY24957.1"/>
    </source>
</evidence>
<dbReference type="InterPro" id="IPR057706">
    <property type="entry name" value="DUF7946"/>
</dbReference>
<protein>
    <recommendedName>
        <fullName evidence="1">DUF7946 domain-containing protein</fullName>
    </recommendedName>
</protein>
<accession>A0A2T0RUY4</accession>
<name>A0A2T0RUY4_9RHOB</name>
<organism evidence="2 3">
    <name type="scientific">Aliiruegeria haliotis</name>
    <dbReference type="NCBI Taxonomy" id="1280846"/>
    <lineage>
        <taxon>Bacteria</taxon>
        <taxon>Pseudomonadati</taxon>
        <taxon>Pseudomonadota</taxon>
        <taxon>Alphaproteobacteria</taxon>
        <taxon>Rhodobacterales</taxon>
        <taxon>Roseobacteraceae</taxon>
        <taxon>Aliiruegeria</taxon>
    </lineage>
</organism>
<feature type="domain" description="DUF7946" evidence="1">
    <location>
        <begin position="9"/>
        <end position="189"/>
    </location>
</feature>
<gene>
    <name evidence="2" type="ORF">CLV78_102130</name>
</gene>
<evidence type="ECO:0000313" key="3">
    <source>
        <dbReference type="Proteomes" id="UP000239480"/>
    </source>
</evidence>
<reference evidence="2 3" key="1">
    <citation type="submission" date="2018-03" db="EMBL/GenBank/DDBJ databases">
        <title>Genomic Encyclopedia of Archaeal and Bacterial Type Strains, Phase II (KMG-II): from individual species to whole genera.</title>
        <authorList>
            <person name="Goeker M."/>
        </authorList>
    </citation>
    <scope>NUCLEOTIDE SEQUENCE [LARGE SCALE GENOMIC DNA]</scope>
    <source>
        <strain evidence="2 3">DSM 29328</strain>
    </source>
</reference>
<dbReference type="RefSeq" id="WP_146136646.1">
    <property type="nucleotide sequence ID" value="NZ_PVTD01000002.1"/>
</dbReference>
<sequence>MVTLSEHRIKIKYMGGLADENVLPGYDGATSIDGIARAMHIATHAYMTGEVTTRATALKKASILLKPARQGSFIFELIVLIEAYPAMSALAASVGGPMFYDFIKTAFSRATGALDAEPQTTPLRKIYERKQPPPLKKPPVDFDELSETLEGSLQAAHRPIGAEGTISSISIGSARNELVKFNEDTKDWVNTQEESVGLEVVRGNVTRYNSLSRNARVFVDQFDRVIPIRPDADFSVGDLSLLTWSLHGSNIGTRNKLDMRIRRVSSASGKIKRLLLVDCQRAPEE</sequence>
<proteinExistence type="predicted"/>